<keyword evidence="4 7" id="KW-0812">Transmembrane</keyword>
<organism evidence="8 9">
    <name type="scientific">Gloeobacter violaceus (strain ATCC 29082 / PCC 7421)</name>
    <dbReference type="NCBI Taxonomy" id="251221"/>
    <lineage>
        <taxon>Bacteria</taxon>
        <taxon>Bacillati</taxon>
        <taxon>Cyanobacteriota</taxon>
        <taxon>Cyanophyceae</taxon>
        <taxon>Gloeobacterales</taxon>
        <taxon>Gloeobacteraceae</taxon>
        <taxon>Gloeobacter</taxon>
    </lineage>
</organism>
<dbReference type="KEGG" id="gvi:gll0565"/>
<feature type="transmembrane region" description="Helical" evidence="7">
    <location>
        <begin position="260"/>
        <end position="279"/>
    </location>
</feature>
<evidence type="ECO:0000313" key="8">
    <source>
        <dbReference type="EMBL" id="BAC88506.1"/>
    </source>
</evidence>
<accession>Q7NN49</accession>
<evidence type="ECO:0000256" key="3">
    <source>
        <dbReference type="ARBA" id="ARBA00022475"/>
    </source>
</evidence>
<dbReference type="eggNOG" id="COG2059">
    <property type="taxonomic scope" value="Bacteria"/>
</dbReference>
<dbReference type="NCBIfam" id="TIGR00937">
    <property type="entry name" value="2A51"/>
    <property type="match status" value="1"/>
</dbReference>
<feature type="transmembrane region" description="Helical" evidence="7">
    <location>
        <begin position="322"/>
        <end position="343"/>
    </location>
</feature>
<feature type="transmembrane region" description="Helical" evidence="7">
    <location>
        <begin position="379"/>
        <end position="397"/>
    </location>
</feature>
<evidence type="ECO:0000256" key="7">
    <source>
        <dbReference type="SAM" id="Phobius"/>
    </source>
</evidence>
<dbReference type="GO" id="GO:0015109">
    <property type="term" value="F:chromate transmembrane transporter activity"/>
    <property type="evidence" value="ECO:0007669"/>
    <property type="project" value="InterPro"/>
</dbReference>
<proteinExistence type="inferred from homology"/>
<reference evidence="8 9" key="2">
    <citation type="journal article" date="2003" name="DNA Res.">
        <title>Complete genome structure of Gloeobacter violaceus PCC 7421, a cyanobacterium that lacks thylakoids (supplement).</title>
        <authorList>
            <person name="Nakamura Y."/>
            <person name="Kaneko T."/>
            <person name="Sato S."/>
            <person name="Mimuro M."/>
            <person name="Miyashita H."/>
            <person name="Tsuchiya T."/>
            <person name="Sasamoto S."/>
            <person name="Watanabe A."/>
            <person name="Kawashima K."/>
            <person name="Kishida Y."/>
            <person name="Kiyokawa C."/>
            <person name="Kohara M."/>
            <person name="Matsumoto M."/>
            <person name="Matsuno A."/>
            <person name="Nakazaki N."/>
            <person name="Shimpo S."/>
            <person name="Takeuchi C."/>
            <person name="Yamada M."/>
            <person name="Tabata S."/>
        </authorList>
    </citation>
    <scope>NUCLEOTIDE SEQUENCE [LARGE SCALE GENOMIC DNA]</scope>
    <source>
        <strain evidence="9">ATCC 29082 / PCC 7421</strain>
    </source>
</reference>
<dbReference type="PIRSF" id="PIRSF004810">
    <property type="entry name" value="ChrA"/>
    <property type="match status" value="1"/>
</dbReference>
<feature type="transmembrane region" description="Helical" evidence="7">
    <location>
        <begin position="404"/>
        <end position="422"/>
    </location>
</feature>
<feature type="transmembrane region" description="Helical" evidence="7">
    <location>
        <begin position="117"/>
        <end position="143"/>
    </location>
</feature>
<keyword evidence="3" id="KW-1003">Cell membrane</keyword>
<keyword evidence="6 7" id="KW-0472">Membrane</keyword>
<comment type="similarity">
    <text evidence="2">Belongs to the chromate ion transporter (CHR) (TC 2.A.51) family.</text>
</comment>
<keyword evidence="5 7" id="KW-1133">Transmembrane helix</keyword>
<evidence type="ECO:0000256" key="4">
    <source>
        <dbReference type="ARBA" id="ARBA00022692"/>
    </source>
</evidence>
<dbReference type="EMBL" id="BA000045">
    <property type="protein sequence ID" value="BAC88506.1"/>
    <property type="molecule type" value="Genomic_DNA"/>
</dbReference>
<feature type="transmembrane region" description="Helical" evidence="7">
    <location>
        <begin position="291"/>
        <end position="316"/>
    </location>
</feature>
<sequence>MRTIPRPAARRQSGRFSVSHELVGNRGKRATWQVYASELAVSNVQKTSLSELALLFLRLGVTAFGGPAAHIAMMEDEVVRRRRWLSREAFVDLLGITNLLPGPNSTEMAIHIGLKQAGWAGLVVAGVCFILPAALMVGVLAWVYVQFGSLPQVDAAFYGIKPVIIAVVGQALWRLGRTVLKTPLLIVLAVAATALSLAGADELVLLFFAGALVTLAHRMGAPGRLLQLTPWPLLVPLAAAPAAGAVAVGLWPLFLIFLKIGSVLFGSGYVLLAFLRTELVEKTGWLSEVQLLDAVAVGQFTPGPVFTTATFVGYLLGGVPGAAVATLGIFLPAFIFVALAGWLAPRIGRSSAARAFLDGLNVASLALMAAVTFELAGAAIVDVPTVVLAAISAVLLVRWGWNSAWLVLIGAVVGLVTTVVRGL</sequence>
<dbReference type="PANTHER" id="PTHR33567:SF3">
    <property type="entry name" value="CHROMATE ION TRANSPORTER (EUROFUNG)"/>
    <property type="match status" value="1"/>
</dbReference>
<feature type="transmembrane region" description="Helical" evidence="7">
    <location>
        <begin position="155"/>
        <end position="173"/>
    </location>
</feature>
<evidence type="ECO:0000256" key="1">
    <source>
        <dbReference type="ARBA" id="ARBA00004651"/>
    </source>
</evidence>
<dbReference type="InParanoid" id="Q7NN49"/>
<comment type="subcellular location">
    <subcellularLocation>
        <location evidence="1">Cell membrane</location>
        <topology evidence="1">Multi-pass membrane protein</topology>
    </subcellularLocation>
</comment>
<protein>
    <submittedName>
        <fullName evidence="8">Chromate transport protein</fullName>
    </submittedName>
</protein>
<dbReference type="RefSeq" id="WP_011140568.1">
    <property type="nucleotide sequence ID" value="NC_005125.1"/>
</dbReference>
<dbReference type="PATRIC" id="fig|251221.4.peg.573"/>
<dbReference type="Pfam" id="PF02417">
    <property type="entry name" value="Chromate_transp"/>
    <property type="match status" value="2"/>
</dbReference>
<evidence type="ECO:0000256" key="2">
    <source>
        <dbReference type="ARBA" id="ARBA00005262"/>
    </source>
</evidence>
<dbReference type="PANTHER" id="PTHR33567">
    <property type="entry name" value="CHROMATE ION TRANSPORTER (EUROFUNG)"/>
    <property type="match status" value="1"/>
</dbReference>
<reference evidence="8 9" key="1">
    <citation type="journal article" date="2003" name="DNA Res.">
        <title>Complete genome structure of Gloeobacter violaceus PCC 7421, a cyanobacterium that lacks thylakoids.</title>
        <authorList>
            <person name="Nakamura Y."/>
            <person name="Kaneko T."/>
            <person name="Sato S."/>
            <person name="Mimuro M."/>
            <person name="Miyashita H."/>
            <person name="Tsuchiya T."/>
            <person name="Sasamoto S."/>
            <person name="Watanabe A."/>
            <person name="Kawashima K."/>
            <person name="Kishida Y."/>
            <person name="Kiyokawa C."/>
            <person name="Kohara M."/>
            <person name="Matsumoto M."/>
            <person name="Matsuno A."/>
            <person name="Nakazaki N."/>
            <person name="Shimpo S."/>
            <person name="Takeuchi C."/>
            <person name="Yamada M."/>
            <person name="Tabata S."/>
        </authorList>
    </citation>
    <scope>NUCLEOTIDE SEQUENCE [LARGE SCALE GENOMIC DNA]</scope>
    <source>
        <strain evidence="9">ATCC 29082 / PCC 7421</strain>
    </source>
</reference>
<name>Q7NN49_GLOVI</name>
<evidence type="ECO:0000313" key="9">
    <source>
        <dbReference type="Proteomes" id="UP000000557"/>
    </source>
</evidence>
<dbReference type="PhylomeDB" id="Q7NN49"/>
<dbReference type="Proteomes" id="UP000000557">
    <property type="component" value="Chromosome"/>
</dbReference>
<dbReference type="HOGENOM" id="CLU_018106_0_0_3"/>
<dbReference type="InterPro" id="IPR014047">
    <property type="entry name" value="Chr_Tranpt_l_chain"/>
</dbReference>
<gene>
    <name evidence="8" type="ordered locus">gll0565</name>
</gene>
<feature type="transmembrane region" description="Helical" evidence="7">
    <location>
        <begin position="233"/>
        <end position="254"/>
    </location>
</feature>
<dbReference type="STRING" id="251221.gene:10758038"/>
<dbReference type="InterPro" id="IPR003370">
    <property type="entry name" value="Chromate_transpt"/>
</dbReference>
<dbReference type="EnsemblBacteria" id="BAC88506">
    <property type="protein sequence ID" value="BAC88506"/>
    <property type="gene ID" value="BAC88506"/>
</dbReference>
<dbReference type="AlphaFoldDB" id="Q7NN49"/>
<dbReference type="OrthoDB" id="9788907at2"/>
<evidence type="ECO:0000256" key="6">
    <source>
        <dbReference type="ARBA" id="ARBA00023136"/>
    </source>
</evidence>
<feature type="transmembrane region" description="Helical" evidence="7">
    <location>
        <begin position="180"/>
        <end position="197"/>
    </location>
</feature>
<dbReference type="GO" id="GO:0005886">
    <property type="term" value="C:plasma membrane"/>
    <property type="evidence" value="ECO:0007669"/>
    <property type="project" value="UniProtKB-SubCell"/>
</dbReference>
<keyword evidence="9" id="KW-1185">Reference proteome</keyword>
<evidence type="ECO:0000256" key="5">
    <source>
        <dbReference type="ARBA" id="ARBA00022989"/>
    </source>
</evidence>